<dbReference type="GO" id="GO:0060271">
    <property type="term" value="P:cilium assembly"/>
    <property type="evidence" value="ECO:0007669"/>
    <property type="project" value="InterPro"/>
</dbReference>
<feature type="domain" description="Tyrosine specific protein phosphatases" evidence="4">
    <location>
        <begin position="162"/>
        <end position="229"/>
    </location>
</feature>
<dbReference type="PROSITE" id="PS50056">
    <property type="entry name" value="TYR_PHOSPHATASE_2"/>
    <property type="match status" value="1"/>
</dbReference>
<evidence type="ECO:0000256" key="1">
    <source>
        <dbReference type="ARBA" id="ARBA00022801"/>
    </source>
</evidence>
<keyword evidence="2" id="KW-0904">Protein phosphatase</keyword>
<dbReference type="InterPro" id="IPR003595">
    <property type="entry name" value="Tyr_Pase_cat"/>
</dbReference>
<reference evidence="5" key="1">
    <citation type="submission" date="2015-07" db="EMBL/GenBank/DDBJ databases">
        <title>MeaNS - Measles Nucleotide Surveillance Program.</title>
        <authorList>
            <person name="Tran T."/>
            <person name="Druce J."/>
        </authorList>
    </citation>
    <scope>NUCLEOTIDE SEQUENCE</scope>
    <source>
        <strain evidence="5">UCB-OBI-ISO-001</strain>
        <tissue evidence="5">Gonad</tissue>
    </source>
</reference>
<gene>
    <name evidence="5" type="ORF">OCBIM_22003143mg</name>
</gene>
<dbReference type="SMART" id="SM00404">
    <property type="entry name" value="PTPc_motif"/>
    <property type="match status" value="1"/>
</dbReference>
<accession>A0A0L8HXJ5</accession>
<dbReference type="PROSITE" id="PS50054">
    <property type="entry name" value="TYR_PHOSPHATASE_DUAL"/>
    <property type="match status" value="1"/>
</dbReference>
<sequence length="625" mass="71005">MNSELEEGHNEKDDTFLWEFNEAVAASIPNPQYSVLTEQAQGLISLKNQCALFCGGRNCKYDRSDCWEGQMAITGLFSHWVSKDILAMARPNTEVMIKHRIVDQFVRYKIMSVINLQETGEHASCGPGLEPSGFSYDPQDFMSSNIYFYNFACQDYGTLSKSRLLDMVRVMQFALTQGKVAIHCHAGLGRTGLLICCYLVFTYRISANKAITYLREKRPKSIQTRKQMLCVREFVEFLKKLWIVFPYSPDISCEFTLQQYMNRQRKLLHGYKLRILKHIPQIIYYVCERLLELAQCGSTSALSIMNKTITIPDSFSAQASEEEIGDIPYRGSTSSVDKIHSQDDVLKNDRSHVLYSNTSQLSACTNCDNEAMDAMEYHAINQSDGSANSKMHCSDSNLMKDSGAIAGGNFPVTGFFLTAETSTSITSNTKNNLPKGSHLHTFPQGDKNLKHRIANALCCTTFSKEVILQKDALKQELNNSNNGWKLILTESNPEVLVALMWEWLNRLQEPILRYRDSKTLLTYSDDPFLGLSTLEKSPHATIDYLNKVVVRLLPLPEPVLDHLLEVLLSHLTHHYICLEPCSVSWKSTHWLELCHSTPLDLINFFKCLLQMNQRSMSQNTLSTNH</sequence>
<dbReference type="SUPFAM" id="SSF52799">
    <property type="entry name" value="(Phosphotyrosine protein) phosphatases II"/>
    <property type="match status" value="1"/>
</dbReference>
<evidence type="ECO:0000259" key="3">
    <source>
        <dbReference type="PROSITE" id="PS50054"/>
    </source>
</evidence>
<feature type="domain" description="Tyrosine-protein phosphatase" evidence="3">
    <location>
        <begin position="76"/>
        <end position="243"/>
    </location>
</feature>
<dbReference type="InterPro" id="IPR020422">
    <property type="entry name" value="TYR_PHOSPHATASE_DUAL_dom"/>
</dbReference>
<protein>
    <submittedName>
        <fullName evidence="5">Uncharacterized protein</fullName>
    </submittedName>
</protein>
<dbReference type="AlphaFoldDB" id="A0A0L8HXJ5"/>
<dbReference type="InterPro" id="IPR000340">
    <property type="entry name" value="Dual-sp_phosphatase_cat-dom"/>
</dbReference>
<dbReference type="Pfam" id="PF00782">
    <property type="entry name" value="DSPc"/>
    <property type="match status" value="1"/>
</dbReference>
<dbReference type="GO" id="GO:0004725">
    <property type="term" value="F:protein tyrosine phosphatase activity"/>
    <property type="evidence" value="ECO:0007669"/>
    <property type="project" value="InterPro"/>
</dbReference>
<dbReference type="FunFam" id="3.90.190.10:FF:000157">
    <property type="entry name" value="Protein-tyrosine phosphatase"/>
    <property type="match status" value="1"/>
</dbReference>
<proteinExistence type="predicted"/>
<dbReference type="PANTHER" id="PTHR23339">
    <property type="entry name" value="TYROSINE SPECIFIC PROTEIN PHOSPHATASE AND DUAL SPECIFICITY PROTEIN PHOSPHATASE"/>
    <property type="match status" value="1"/>
</dbReference>
<keyword evidence="1" id="KW-0378">Hydrolase</keyword>
<name>A0A0L8HXJ5_OCTBM</name>
<dbReference type="InterPro" id="IPR000387">
    <property type="entry name" value="Tyr_Pase_dom"/>
</dbReference>
<evidence type="ECO:0000256" key="2">
    <source>
        <dbReference type="ARBA" id="ARBA00022912"/>
    </source>
</evidence>
<dbReference type="PROSITE" id="PS00383">
    <property type="entry name" value="TYR_PHOSPHATASE_1"/>
    <property type="match status" value="1"/>
</dbReference>
<dbReference type="InterPro" id="IPR029021">
    <property type="entry name" value="Prot-tyrosine_phosphatase-like"/>
</dbReference>
<dbReference type="OMA" id="IDGIQRP"/>
<dbReference type="EMBL" id="KQ417061">
    <property type="protein sequence ID" value="KOF93958.1"/>
    <property type="molecule type" value="Genomic_DNA"/>
</dbReference>
<dbReference type="Gene3D" id="3.90.190.10">
    <property type="entry name" value="Protein tyrosine phosphatase superfamily"/>
    <property type="match status" value="1"/>
</dbReference>
<evidence type="ECO:0000313" key="5">
    <source>
        <dbReference type="EMBL" id="KOF93958.1"/>
    </source>
</evidence>
<dbReference type="STRING" id="37653.A0A0L8HXJ5"/>
<dbReference type="InterPro" id="IPR049573">
    <property type="entry name" value="PTPDC1_PTP"/>
</dbReference>
<organism evidence="5">
    <name type="scientific">Octopus bimaculoides</name>
    <name type="common">California two-spotted octopus</name>
    <dbReference type="NCBI Taxonomy" id="37653"/>
    <lineage>
        <taxon>Eukaryota</taxon>
        <taxon>Metazoa</taxon>
        <taxon>Spiralia</taxon>
        <taxon>Lophotrochozoa</taxon>
        <taxon>Mollusca</taxon>
        <taxon>Cephalopoda</taxon>
        <taxon>Coleoidea</taxon>
        <taxon>Octopodiformes</taxon>
        <taxon>Octopoda</taxon>
        <taxon>Incirrata</taxon>
        <taxon>Octopodidae</taxon>
        <taxon>Octopus</taxon>
    </lineage>
</organism>
<dbReference type="CDD" id="cd14506">
    <property type="entry name" value="PTP_PTPDC1"/>
    <property type="match status" value="1"/>
</dbReference>
<evidence type="ECO:0000259" key="4">
    <source>
        <dbReference type="PROSITE" id="PS50056"/>
    </source>
</evidence>
<dbReference type="OrthoDB" id="542013at2759"/>
<dbReference type="KEGG" id="obi:106867990"/>
<dbReference type="InterPro" id="IPR050561">
    <property type="entry name" value="PTP"/>
</dbReference>
<dbReference type="InterPro" id="IPR016130">
    <property type="entry name" value="Tyr_Pase_AS"/>
</dbReference>